<feature type="region of interest" description="Disordered" evidence="1">
    <location>
        <begin position="1"/>
        <end position="47"/>
    </location>
</feature>
<dbReference type="Pfam" id="PF18932">
    <property type="entry name" value="DUF5681"/>
    <property type="match status" value="1"/>
</dbReference>
<dbReference type="AlphaFoldDB" id="A0A6M3IGT4"/>
<sequence length="109" mass="12329">MADKQAKSKRKMPQGNPWKPGQSGNPAGRPKKINTIPDILRSIGEEEGTRDGKYTKLDVVMRKVFEFALDGKSWAVQFIAERTEGKVTETHEIIERQPIPINLIVKKDD</sequence>
<proteinExistence type="predicted"/>
<evidence type="ECO:0000313" key="3">
    <source>
        <dbReference type="EMBL" id="QJA56599.1"/>
    </source>
</evidence>
<reference evidence="3" key="1">
    <citation type="submission" date="2020-03" db="EMBL/GenBank/DDBJ databases">
        <title>The deep terrestrial virosphere.</title>
        <authorList>
            <person name="Holmfeldt K."/>
            <person name="Nilsson E."/>
            <person name="Simone D."/>
            <person name="Lopez-Fernandez M."/>
            <person name="Wu X."/>
            <person name="de Brujin I."/>
            <person name="Lundin D."/>
            <person name="Andersson A."/>
            <person name="Bertilsson S."/>
            <person name="Dopson M."/>
        </authorList>
    </citation>
    <scope>NUCLEOTIDE SEQUENCE</scope>
    <source>
        <strain evidence="3">MM415B01822</strain>
    </source>
</reference>
<organism evidence="3">
    <name type="scientific">viral metagenome</name>
    <dbReference type="NCBI Taxonomy" id="1070528"/>
    <lineage>
        <taxon>unclassified sequences</taxon>
        <taxon>metagenomes</taxon>
        <taxon>organismal metagenomes</taxon>
    </lineage>
</organism>
<dbReference type="EMBL" id="MT141228">
    <property type="protein sequence ID" value="QJA56599.1"/>
    <property type="molecule type" value="Genomic_DNA"/>
</dbReference>
<evidence type="ECO:0000256" key="1">
    <source>
        <dbReference type="SAM" id="MobiDB-lite"/>
    </source>
</evidence>
<gene>
    <name evidence="3" type="ORF">MM415B01822_0013</name>
</gene>
<accession>A0A6M3IGT4</accession>
<evidence type="ECO:0000259" key="2">
    <source>
        <dbReference type="Pfam" id="PF18932"/>
    </source>
</evidence>
<protein>
    <recommendedName>
        <fullName evidence="2">DUF5681 domain-containing protein</fullName>
    </recommendedName>
</protein>
<dbReference type="InterPro" id="IPR043736">
    <property type="entry name" value="DUF5681"/>
</dbReference>
<feature type="domain" description="DUF5681" evidence="2">
    <location>
        <begin position="16"/>
        <end position="86"/>
    </location>
</feature>
<name>A0A6M3IGT4_9ZZZZ</name>